<evidence type="ECO:0000256" key="6">
    <source>
        <dbReference type="ARBA" id="ARBA00023136"/>
    </source>
</evidence>
<sequence length="305" mass="35335">MGYNESYCTFMNKSLPFQTFTLITYIPLFIFGIICNVLALWIFCCKMQKWTETTLFMLNLIVTDILVVLTFPFRIYSFLHKWDLGSELCKVLMSFYFLNIYMSIFTITAIALDRYLAVKHPMKYKYWISLKKASISCGILWIIFITLGILRNLESRDYTLTTCFQKETTYPFNFSLVFVVVGFVLPLLVISFCSGEVIMTLRVKNTLDIYKQSSVRKAVKIVIANLVCFIICFLPIHVGYTIRFVAENLEVSCDMLEKVNKFIHVANFMANSNCVLDSVGYYFAASEFWDVLLQQMPKCKSSCVP</sequence>
<proteinExistence type="inferred from homology"/>
<dbReference type="AlphaFoldDB" id="A0AAV7C6C2"/>
<evidence type="ECO:0000259" key="12">
    <source>
        <dbReference type="PROSITE" id="PS50262"/>
    </source>
</evidence>
<feature type="transmembrane region" description="Helical" evidence="11">
    <location>
        <begin position="55"/>
        <end position="79"/>
    </location>
</feature>
<dbReference type="GO" id="GO:0005886">
    <property type="term" value="C:plasma membrane"/>
    <property type="evidence" value="ECO:0007669"/>
    <property type="project" value="UniProtKB-SubCell"/>
</dbReference>
<gene>
    <name evidence="13" type="ORF">GDO81_007338</name>
</gene>
<dbReference type="PANTHER" id="PTHR24232">
    <property type="entry name" value="G-PROTEIN COUPLED RECEPTOR"/>
    <property type="match status" value="1"/>
</dbReference>
<dbReference type="PROSITE" id="PS50262">
    <property type="entry name" value="G_PROTEIN_RECEP_F1_2"/>
    <property type="match status" value="1"/>
</dbReference>
<keyword evidence="5 10" id="KW-0297">G-protein coupled receptor</keyword>
<dbReference type="PANTHER" id="PTHR24232:SF97">
    <property type="entry name" value="G-PROTEIN COUPLED RECEPTORS FAMILY 1 PROFILE DOMAIN-CONTAINING PROTEIN"/>
    <property type="match status" value="1"/>
</dbReference>
<feature type="transmembrane region" description="Helical" evidence="11">
    <location>
        <begin position="20"/>
        <end position="43"/>
    </location>
</feature>
<reference evidence="13" key="1">
    <citation type="thesis" date="2020" institute="ProQuest LLC" country="789 East Eisenhower Parkway, Ann Arbor, MI, USA">
        <title>Comparative Genomics and Chromosome Evolution.</title>
        <authorList>
            <person name="Mudd A.B."/>
        </authorList>
    </citation>
    <scope>NUCLEOTIDE SEQUENCE</scope>
    <source>
        <strain evidence="13">237g6f4</strain>
        <tissue evidence="13">Blood</tissue>
    </source>
</reference>
<dbReference type="Proteomes" id="UP000824782">
    <property type="component" value="Unassembled WGS sequence"/>
</dbReference>
<dbReference type="SUPFAM" id="SSF81321">
    <property type="entry name" value="Family A G protein-coupled receptor-like"/>
    <property type="match status" value="1"/>
</dbReference>
<feature type="transmembrane region" description="Helical" evidence="11">
    <location>
        <begin position="91"/>
        <end position="112"/>
    </location>
</feature>
<dbReference type="PRINTS" id="PR00237">
    <property type="entry name" value="GPCRRHODOPSN"/>
</dbReference>
<dbReference type="GO" id="GO:0035025">
    <property type="term" value="P:positive regulation of Rho protein signal transduction"/>
    <property type="evidence" value="ECO:0007669"/>
    <property type="project" value="TreeGrafter"/>
</dbReference>
<keyword evidence="4 11" id="KW-1133">Transmembrane helix</keyword>
<feature type="transmembrane region" description="Helical" evidence="11">
    <location>
        <begin position="170"/>
        <end position="198"/>
    </location>
</feature>
<organism evidence="13 14">
    <name type="scientific">Engystomops pustulosus</name>
    <name type="common">Tungara frog</name>
    <name type="synonym">Physalaemus pustulosus</name>
    <dbReference type="NCBI Taxonomy" id="76066"/>
    <lineage>
        <taxon>Eukaryota</taxon>
        <taxon>Metazoa</taxon>
        <taxon>Chordata</taxon>
        <taxon>Craniata</taxon>
        <taxon>Vertebrata</taxon>
        <taxon>Euteleostomi</taxon>
        <taxon>Amphibia</taxon>
        <taxon>Batrachia</taxon>
        <taxon>Anura</taxon>
        <taxon>Neobatrachia</taxon>
        <taxon>Hyloidea</taxon>
        <taxon>Leptodactylidae</taxon>
        <taxon>Leiuperinae</taxon>
        <taxon>Engystomops</taxon>
    </lineage>
</organism>
<evidence type="ECO:0000256" key="9">
    <source>
        <dbReference type="ARBA" id="ARBA00023224"/>
    </source>
</evidence>
<dbReference type="GO" id="GO:0004930">
    <property type="term" value="F:G protein-coupled receptor activity"/>
    <property type="evidence" value="ECO:0007669"/>
    <property type="project" value="UniProtKB-KW"/>
</dbReference>
<dbReference type="EMBL" id="WNYA01000003">
    <property type="protein sequence ID" value="KAG8580550.1"/>
    <property type="molecule type" value="Genomic_DNA"/>
</dbReference>
<comment type="similarity">
    <text evidence="10">Belongs to the G-protein coupled receptor 1 family.</text>
</comment>
<evidence type="ECO:0000313" key="13">
    <source>
        <dbReference type="EMBL" id="KAG8580549.1"/>
    </source>
</evidence>
<evidence type="ECO:0000313" key="14">
    <source>
        <dbReference type="Proteomes" id="UP000824782"/>
    </source>
</evidence>
<evidence type="ECO:0000256" key="4">
    <source>
        <dbReference type="ARBA" id="ARBA00022989"/>
    </source>
</evidence>
<evidence type="ECO:0000256" key="10">
    <source>
        <dbReference type="RuleBase" id="RU000688"/>
    </source>
</evidence>
<feature type="transmembrane region" description="Helical" evidence="11">
    <location>
        <begin position="218"/>
        <end position="240"/>
    </location>
</feature>
<keyword evidence="9 10" id="KW-0807">Transducer</keyword>
<dbReference type="PROSITE" id="PS00237">
    <property type="entry name" value="G_PROTEIN_RECEP_F1_1"/>
    <property type="match status" value="1"/>
</dbReference>
<evidence type="ECO:0000256" key="8">
    <source>
        <dbReference type="ARBA" id="ARBA00023180"/>
    </source>
</evidence>
<keyword evidence="7 10" id="KW-0675">Receptor</keyword>
<dbReference type="FunFam" id="1.20.1070.10:FF:000142">
    <property type="entry name" value="G protein-coupled receptor 55"/>
    <property type="match status" value="1"/>
</dbReference>
<dbReference type="InterPro" id="IPR000276">
    <property type="entry name" value="GPCR_Rhodpsn"/>
</dbReference>
<comment type="caution">
    <text evidence="13">The sequence shown here is derived from an EMBL/GenBank/DDBJ whole genome shotgun (WGS) entry which is preliminary data.</text>
</comment>
<evidence type="ECO:0000256" key="7">
    <source>
        <dbReference type="ARBA" id="ARBA00023170"/>
    </source>
</evidence>
<name>A0AAV7C6C2_ENGPU</name>
<evidence type="ECO:0000256" key="3">
    <source>
        <dbReference type="ARBA" id="ARBA00022692"/>
    </source>
</evidence>
<keyword evidence="6 11" id="KW-0472">Membrane</keyword>
<evidence type="ECO:0000256" key="1">
    <source>
        <dbReference type="ARBA" id="ARBA00004651"/>
    </source>
</evidence>
<dbReference type="Gene3D" id="1.20.1070.10">
    <property type="entry name" value="Rhodopsin 7-helix transmembrane proteins"/>
    <property type="match status" value="1"/>
</dbReference>
<evidence type="ECO:0000256" key="5">
    <source>
        <dbReference type="ARBA" id="ARBA00023040"/>
    </source>
</evidence>
<accession>A0AAV7C6C2</accession>
<keyword evidence="2" id="KW-1003">Cell membrane</keyword>
<dbReference type="InterPro" id="IPR017452">
    <property type="entry name" value="GPCR_Rhodpsn_7TM"/>
</dbReference>
<protein>
    <recommendedName>
        <fullName evidence="12">G-protein coupled receptors family 1 profile domain-containing protein</fullName>
    </recommendedName>
</protein>
<dbReference type="Pfam" id="PF00001">
    <property type="entry name" value="7tm_1"/>
    <property type="match status" value="1"/>
</dbReference>
<feature type="transmembrane region" description="Helical" evidence="11">
    <location>
        <begin position="133"/>
        <end position="150"/>
    </location>
</feature>
<comment type="subcellular location">
    <subcellularLocation>
        <location evidence="1">Cell membrane</location>
        <topology evidence="1">Multi-pass membrane protein</topology>
    </subcellularLocation>
</comment>
<evidence type="ECO:0000256" key="2">
    <source>
        <dbReference type="ARBA" id="ARBA00022475"/>
    </source>
</evidence>
<keyword evidence="14" id="KW-1185">Reference proteome</keyword>
<dbReference type="EMBL" id="WNYA01000003">
    <property type="protein sequence ID" value="KAG8580549.1"/>
    <property type="molecule type" value="Genomic_DNA"/>
</dbReference>
<keyword evidence="3 10" id="KW-0812">Transmembrane</keyword>
<evidence type="ECO:0000256" key="11">
    <source>
        <dbReference type="SAM" id="Phobius"/>
    </source>
</evidence>
<feature type="domain" description="G-protein coupled receptors family 1 profile" evidence="12">
    <location>
        <begin position="35"/>
        <end position="281"/>
    </location>
</feature>
<dbReference type="GO" id="GO:0007200">
    <property type="term" value="P:phospholipase C-activating G protein-coupled receptor signaling pathway"/>
    <property type="evidence" value="ECO:0007669"/>
    <property type="project" value="TreeGrafter"/>
</dbReference>
<keyword evidence="8" id="KW-0325">Glycoprotein</keyword>